<evidence type="ECO:0000313" key="1">
    <source>
        <dbReference type="EMBL" id="ETJ19133.1"/>
    </source>
</evidence>
<sequence length="87" mass="9401">MVAINSVDDVKKTMNLTIEDGDFDISLQTKIIAVEMYLKNAGASEETIKSQLGLMCVSVGVNDLLNQGAGETKFSPAFTMLANQICR</sequence>
<accession>W1WLX4</accession>
<gene>
    <name evidence="1" type="ORF">Q604_UNBC18548G0005</name>
</gene>
<protein>
    <submittedName>
        <fullName evidence="1">Uncharacterized protein</fullName>
    </submittedName>
</protein>
<dbReference type="AlphaFoldDB" id="W1WLX4"/>
<dbReference type="EMBL" id="AZMM01018548">
    <property type="protein sequence ID" value="ETJ19133.1"/>
    <property type="molecule type" value="Genomic_DNA"/>
</dbReference>
<proteinExistence type="predicted"/>
<reference evidence="1" key="1">
    <citation type="submission" date="2013-12" db="EMBL/GenBank/DDBJ databases">
        <title>A Varibaculum cambriense genome reconstructed from a premature infant gut community with otherwise low bacterial novelty that shifts toward anaerobic metabolism during the third week of life.</title>
        <authorList>
            <person name="Brown C.T."/>
            <person name="Sharon I."/>
            <person name="Thomas B.C."/>
            <person name="Castelle C.J."/>
            <person name="Morowitz M.J."/>
            <person name="Banfield J.F."/>
        </authorList>
    </citation>
    <scope>NUCLEOTIDE SEQUENCE</scope>
</reference>
<name>W1WLX4_9ZZZZ</name>
<organism evidence="1">
    <name type="scientific">human gut metagenome</name>
    <dbReference type="NCBI Taxonomy" id="408170"/>
    <lineage>
        <taxon>unclassified sequences</taxon>
        <taxon>metagenomes</taxon>
        <taxon>organismal metagenomes</taxon>
    </lineage>
</organism>
<comment type="caution">
    <text evidence="1">The sequence shown here is derived from an EMBL/GenBank/DDBJ whole genome shotgun (WGS) entry which is preliminary data.</text>
</comment>